<evidence type="ECO:0000256" key="1">
    <source>
        <dbReference type="ARBA" id="ARBA00011073"/>
    </source>
</evidence>
<dbReference type="PIRSF" id="PIRSF037894">
    <property type="entry name" value="Subtilisin_rel_CspABC"/>
    <property type="match status" value="1"/>
</dbReference>
<dbReference type="GO" id="GO:0004252">
    <property type="term" value="F:serine-type endopeptidase activity"/>
    <property type="evidence" value="ECO:0007669"/>
    <property type="project" value="UniProtKB-UniRule"/>
</dbReference>
<evidence type="ECO:0000256" key="4">
    <source>
        <dbReference type="ARBA" id="ARBA00022825"/>
    </source>
</evidence>
<feature type="domain" description="Peptidase S8/S53" evidence="7">
    <location>
        <begin position="96"/>
        <end position="292"/>
    </location>
</feature>
<dbReference type="InterPro" id="IPR015500">
    <property type="entry name" value="Peptidase_S8_subtilisin-rel"/>
</dbReference>
<dbReference type="RefSeq" id="WP_092558658.1">
    <property type="nucleotide sequence ID" value="NZ_FOYZ01000001.1"/>
</dbReference>
<dbReference type="InterPro" id="IPR000209">
    <property type="entry name" value="Peptidase_S8/S53_dom"/>
</dbReference>
<accession>A0A1I6HIN5</accession>
<dbReference type="InterPro" id="IPR017310">
    <property type="entry name" value="Pept_S8A_subtilisin_clostridia"/>
</dbReference>
<dbReference type="CDD" id="cd07478">
    <property type="entry name" value="Peptidases_S8_CspA-like"/>
    <property type="match status" value="1"/>
</dbReference>
<reference evidence="8 9" key="1">
    <citation type="submission" date="2016-10" db="EMBL/GenBank/DDBJ databases">
        <authorList>
            <person name="de Groot N.N."/>
        </authorList>
    </citation>
    <scope>NUCLEOTIDE SEQUENCE [LARGE SCALE GENOMIC DNA]</scope>
    <source>
        <strain evidence="8 9">743A</strain>
    </source>
</reference>
<feature type="domain" description="Peptidase S8/S53" evidence="7">
    <location>
        <begin position="427"/>
        <end position="535"/>
    </location>
</feature>
<evidence type="ECO:0000313" key="8">
    <source>
        <dbReference type="EMBL" id="SFR54224.1"/>
    </source>
</evidence>
<dbReference type="Gene3D" id="3.40.50.200">
    <property type="entry name" value="Peptidase S8/S53 domain"/>
    <property type="match status" value="1"/>
</dbReference>
<evidence type="ECO:0000256" key="3">
    <source>
        <dbReference type="ARBA" id="ARBA00022801"/>
    </source>
</evidence>
<dbReference type="InterPro" id="IPR036852">
    <property type="entry name" value="Peptidase_S8/S53_dom_sf"/>
</dbReference>
<dbReference type="EMBL" id="FOYZ01000001">
    <property type="protein sequence ID" value="SFR54224.1"/>
    <property type="molecule type" value="Genomic_DNA"/>
</dbReference>
<dbReference type="PANTHER" id="PTHR43806:SF11">
    <property type="entry name" value="CEREVISIN-RELATED"/>
    <property type="match status" value="1"/>
</dbReference>
<feature type="active site" description="Charge relay system" evidence="5 6">
    <location>
        <position position="105"/>
    </location>
</feature>
<dbReference type="PROSITE" id="PS51892">
    <property type="entry name" value="SUBTILASE"/>
    <property type="match status" value="1"/>
</dbReference>
<sequence>MKQEDRKRIYSQEYADLIIEYNVSGEELLTFEKDPRNFIDEKYAVIYFPNSKISEPLVNQSGYYVIPKLFGLVETSSLEEIGVTKIQNIPYLSLRGQDVLLGFIDTGIEYTNPLFQYSDNTTRIVSIWDQSIPNLQATDRTFYYGTEYTREQINEALQSDDPLSIVPSTDEIGHGTALAGLAGGSRLENENFAGVAPAAEYVIVKLKPAKETLRNFFLIPEDAICYQENDIMFGLQYLFNMARRLKKPIAICIGLGTNQGSHGGTGVLSDMINTLSDQVGIAITIAGGNEGNSGHHFYGEVDKSKGYTTVELKVGENEQGFSMELWGGVPGTYSIDMLSPTGQYVPRIPATFNEHRVISFLFENTTVIVDYLLLETQSGDQLILLRFKNSAPGIWRFNVYSGPISSGFHIWLPMRGFISDQTFFVNPNPDTTITNPGNAMFAITVVPYDHTNKSIYIYSSRGYSRTGVVKPELAAPGVNVYTPALNNQFQPQSGSSIAAAFTAGVTAMLLEWGIVKGNDRGMDTVQTKKYLIRGVKRMPNVVYPNKEWGYGMLDVYGIFISLRGEG</sequence>
<dbReference type="PRINTS" id="PR00723">
    <property type="entry name" value="SUBTILISIN"/>
</dbReference>
<dbReference type="STRING" id="37658.SAMN05661086_00016"/>
<gene>
    <name evidence="8" type="ORF">SAMN05661086_00016</name>
</gene>
<dbReference type="SUPFAM" id="SSF52743">
    <property type="entry name" value="Subtilisin-like"/>
    <property type="match status" value="1"/>
</dbReference>
<evidence type="ECO:0000313" key="9">
    <source>
        <dbReference type="Proteomes" id="UP000199659"/>
    </source>
</evidence>
<name>A0A1I6HIN5_9FIRM</name>
<protein>
    <submittedName>
        <fullName evidence="8">Subtilase family protein</fullName>
    </submittedName>
</protein>
<dbReference type="InterPro" id="IPR034045">
    <property type="entry name" value="Pep_S8_CspA-like"/>
</dbReference>
<evidence type="ECO:0000259" key="7">
    <source>
        <dbReference type="Pfam" id="PF00082"/>
    </source>
</evidence>
<feature type="active site" description="Charge relay system" evidence="5 6">
    <location>
        <position position="496"/>
    </location>
</feature>
<dbReference type="GO" id="GO:0006508">
    <property type="term" value="P:proteolysis"/>
    <property type="evidence" value="ECO:0007669"/>
    <property type="project" value="UniProtKB-KW"/>
</dbReference>
<feature type="active site" description="Charge relay system" evidence="5 6">
    <location>
        <position position="174"/>
    </location>
</feature>
<evidence type="ECO:0000256" key="2">
    <source>
        <dbReference type="ARBA" id="ARBA00022670"/>
    </source>
</evidence>
<evidence type="ECO:0000256" key="6">
    <source>
        <dbReference type="PROSITE-ProRule" id="PRU01240"/>
    </source>
</evidence>
<keyword evidence="9" id="KW-1185">Reference proteome</keyword>
<dbReference type="PANTHER" id="PTHR43806">
    <property type="entry name" value="PEPTIDASE S8"/>
    <property type="match status" value="1"/>
</dbReference>
<dbReference type="OrthoDB" id="9762689at2"/>
<keyword evidence="2 6" id="KW-0645">Protease</keyword>
<organism evidence="8 9">
    <name type="scientific">Anaeromicropila populeti</name>
    <dbReference type="NCBI Taxonomy" id="37658"/>
    <lineage>
        <taxon>Bacteria</taxon>
        <taxon>Bacillati</taxon>
        <taxon>Bacillota</taxon>
        <taxon>Clostridia</taxon>
        <taxon>Lachnospirales</taxon>
        <taxon>Lachnospiraceae</taxon>
        <taxon>Anaeromicropila</taxon>
    </lineage>
</organism>
<keyword evidence="4 6" id="KW-0720">Serine protease</keyword>
<dbReference type="Proteomes" id="UP000199659">
    <property type="component" value="Unassembled WGS sequence"/>
</dbReference>
<dbReference type="AlphaFoldDB" id="A0A1I6HIN5"/>
<evidence type="ECO:0000256" key="5">
    <source>
        <dbReference type="PIRSR" id="PIRSR615500-1"/>
    </source>
</evidence>
<comment type="similarity">
    <text evidence="1 6">Belongs to the peptidase S8 family.</text>
</comment>
<dbReference type="Pfam" id="PF00082">
    <property type="entry name" value="Peptidase_S8"/>
    <property type="match status" value="2"/>
</dbReference>
<keyword evidence="3 6" id="KW-0378">Hydrolase</keyword>
<proteinExistence type="inferred from homology"/>
<dbReference type="InterPro" id="IPR050131">
    <property type="entry name" value="Peptidase_S8_subtilisin-like"/>
</dbReference>
<dbReference type="Gene3D" id="2.60.120.1290">
    <property type="match status" value="1"/>
</dbReference>